<proteinExistence type="inferred from homology"/>
<keyword evidence="9" id="KW-1185">Reference proteome</keyword>
<dbReference type="GO" id="GO:0005886">
    <property type="term" value="C:plasma membrane"/>
    <property type="evidence" value="ECO:0007669"/>
    <property type="project" value="UniProtKB-SubCell"/>
</dbReference>
<feature type="transmembrane region" description="Helical" evidence="6">
    <location>
        <begin position="18"/>
        <end position="41"/>
    </location>
</feature>
<keyword evidence="2 6" id="KW-1003">Cell membrane</keyword>
<feature type="transmembrane region" description="Helical" evidence="6">
    <location>
        <begin position="135"/>
        <end position="153"/>
    </location>
</feature>
<feature type="transmembrane region" description="Helical" evidence="6">
    <location>
        <begin position="48"/>
        <end position="74"/>
    </location>
</feature>
<feature type="transmembrane region" description="Helical" evidence="6">
    <location>
        <begin position="104"/>
        <end position="128"/>
    </location>
</feature>
<dbReference type="RefSeq" id="WP_144848857.1">
    <property type="nucleotide sequence ID" value="NZ_VNJI01000020.1"/>
</dbReference>
<dbReference type="OrthoDB" id="9812980at2"/>
<protein>
    <recommendedName>
        <fullName evidence="6">TVP38/TMEM64 family membrane protein</fullName>
    </recommendedName>
</protein>
<dbReference type="Pfam" id="PF09335">
    <property type="entry name" value="VTT_dom"/>
    <property type="match status" value="1"/>
</dbReference>
<evidence type="ECO:0000256" key="6">
    <source>
        <dbReference type="RuleBase" id="RU366058"/>
    </source>
</evidence>
<keyword evidence="4 6" id="KW-1133">Transmembrane helix</keyword>
<evidence type="ECO:0000256" key="1">
    <source>
        <dbReference type="ARBA" id="ARBA00004651"/>
    </source>
</evidence>
<evidence type="ECO:0000313" key="8">
    <source>
        <dbReference type="EMBL" id="TVY08715.1"/>
    </source>
</evidence>
<dbReference type="EMBL" id="VNJI01000020">
    <property type="protein sequence ID" value="TVY08715.1"/>
    <property type="molecule type" value="Genomic_DNA"/>
</dbReference>
<dbReference type="PANTHER" id="PTHR12677">
    <property type="entry name" value="GOLGI APPARATUS MEMBRANE PROTEIN TVP38-RELATED"/>
    <property type="match status" value="1"/>
</dbReference>
<sequence>MFLWNIRHLSDELNSFGWYGHVVGALLVVLQTIVPFVPFVVVAGANVLLFGFWGGFIVNYIFSCLGAIIAFFVARNYGQTWVQNKLSKYSHLEVINEKLERHGLLYILLSRVIPVVPSFAINLISAVLKVRRRDFIIGSIIGKFPMIWLESMIGHDLLHFHKYKGRLLILVGIFLITLLIGNYYKKKWFTK</sequence>
<accession>A0A559K9A7</accession>
<reference evidence="8 9" key="1">
    <citation type="submission" date="2019-07" db="EMBL/GenBank/DDBJ databases">
        <authorList>
            <person name="Kim J."/>
        </authorList>
    </citation>
    <scope>NUCLEOTIDE SEQUENCE [LARGE SCALE GENOMIC DNA]</scope>
    <source>
        <strain evidence="8 9">JC52</strain>
    </source>
</reference>
<dbReference type="InterPro" id="IPR015414">
    <property type="entry name" value="TMEM64"/>
</dbReference>
<evidence type="ECO:0000313" key="9">
    <source>
        <dbReference type="Proteomes" id="UP000317036"/>
    </source>
</evidence>
<keyword evidence="5 6" id="KW-0472">Membrane</keyword>
<keyword evidence="3 6" id="KW-0812">Transmembrane</keyword>
<feature type="domain" description="VTT" evidence="7">
    <location>
        <begin position="37"/>
        <end position="155"/>
    </location>
</feature>
<feature type="transmembrane region" description="Helical" evidence="6">
    <location>
        <begin position="165"/>
        <end position="184"/>
    </location>
</feature>
<evidence type="ECO:0000256" key="4">
    <source>
        <dbReference type="ARBA" id="ARBA00022989"/>
    </source>
</evidence>
<gene>
    <name evidence="8" type="ORF">FPZ49_16800</name>
</gene>
<comment type="subcellular location">
    <subcellularLocation>
        <location evidence="1 6">Cell membrane</location>
        <topology evidence="1 6">Multi-pass membrane protein</topology>
    </subcellularLocation>
</comment>
<comment type="caution">
    <text evidence="8">The sequence shown here is derived from an EMBL/GenBank/DDBJ whole genome shotgun (WGS) entry which is preliminary data.</text>
</comment>
<dbReference type="PANTHER" id="PTHR12677:SF59">
    <property type="entry name" value="GOLGI APPARATUS MEMBRANE PROTEIN TVP38-RELATED"/>
    <property type="match status" value="1"/>
</dbReference>
<evidence type="ECO:0000259" key="7">
    <source>
        <dbReference type="Pfam" id="PF09335"/>
    </source>
</evidence>
<organism evidence="8 9">
    <name type="scientific">Paenibacillus cremeus</name>
    <dbReference type="NCBI Taxonomy" id="2163881"/>
    <lineage>
        <taxon>Bacteria</taxon>
        <taxon>Bacillati</taxon>
        <taxon>Bacillota</taxon>
        <taxon>Bacilli</taxon>
        <taxon>Bacillales</taxon>
        <taxon>Paenibacillaceae</taxon>
        <taxon>Paenibacillus</taxon>
    </lineage>
</organism>
<evidence type="ECO:0000256" key="2">
    <source>
        <dbReference type="ARBA" id="ARBA00022475"/>
    </source>
</evidence>
<dbReference type="AlphaFoldDB" id="A0A559K9A7"/>
<dbReference type="InterPro" id="IPR032816">
    <property type="entry name" value="VTT_dom"/>
</dbReference>
<evidence type="ECO:0000256" key="5">
    <source>
        <dbReference type="ARBA" id="ARBA00023136"/>
    </source>
</evidence>
<dbReference type="Proteomes" id="UP000317036">
    <property type="component" value="Unassembled WGS sequence"/>
</dbReference>
<name>A0A559K9A7_9BACL</name>
<comment type="similarity">
    <text evidence="6">Belongs to the TVP38/TMEM64 family.</text>
</comment>
<evidence type="ECO:0000256" key="3">
    <source>
        <dbReference type="ARBA" id="ARBA00022692"/>
    </source>
</evidence>